<evidence type="ECO:0000256" key="1">
    <source>
        <dbReference type="ARBA" id="ARBA00004477"/>
    </source>
</evidence>
<keyword evidence="8 10" id="KW-1133">Transmembrane helix</keyword>
<comment type="pathway">
    <text evidence="2">Glycolipid biosynthesis; glycosylphosphatidylinositol-anchor biosynthesis.</text>
</comment>
<evidence type="ECO:0000256" key="2">
    <source>
        <dbReference type="ARBA" id="ARBA00004687"/>
    </source>
</evidence>
<dbReference type="AlphaFoldDB" id="A0A852WEP1"/>
<reference evidence="11 12" key="1">
    <citation type="submission" date="2020-07" db="EMBL/GenBank/DDBJ databases">
        <title>Sequencing the genomes of 1000 actinobacteria strains.</title>
        <authorList>
            <person name="Klenk H.-P."/>
        </authorList>
    </citation>
    <scope>NUCLEOTIDE SEQUENCE [LARGE SCALE GENOMIC DNA]</scope>
    <source>
        <strain evidence="11 12">DSM 23987</strain>
    </source>
</reference>
<feature type="transmembrane region" description="Helical" evidence="10">
    <location>
        <begin position="103"/>
        <end position="131"/>
    </location>
</feature>
<dbReference type="GO" id="GO:0016020">
    <property type="term" value="C:membrane"/>
    <property type="evidence" value="ECO:0007669"/>
    <property type="project" value="GOC"/>
</dbReference>
<evidence type="ECO:0000256" key="3">
    <source>
        <dbReference type="ARBA" id="ARBA00022502"/>
    </source>
</evidence>
<keyword evidence="3" id="KW-0337">GPI-anchor biosynthesis</keyword>
<evidence type="ECO:0000256" key="4">
    <source>
        <dbReference type="ARBA" id="ARBA00022676"/>
    </source>
</evidence>
<keyword evidence="7" id="KW-0256">Endoplasmic reticulum</keyword>
<keyword evidence="9 10" id="KW-0472">Membrane</keyword>
<gene>
    <name evidence="11" type="ORF">BJ986_002184</name>
</gene>
<dbReference type="GO" id="GO:0000009">
    <property type="term" value="F:alpha-1,6-mannosyltransferase activity"/>
    <property type="evidence" value="ECO:0007669"/>
    <property type="project" value="InterPro"/>
</dbReference>
<evidence type="ECO:0000313" key="11">
    <source>
        <dbReference type="EMBL" id="NYG07697.1"/>
    </source>
</evidence>
<dbReference type="GO" id="GO:0031501">
    <property type="term" value="C:mannosyltransferase complex"/>
    <property type="evidence" value="ECO:0007669"/>
    <property type="project" value="TreeGrafter"/>
</dbReference>
<feature type="transmembrane region" description="Helical" evidence="10">
    <location>
        <begin position="342"/>
        <end position="358"/>
    </location>
</feature>
<keyword evidence="6 10" id="KW-0812">Transmembrane</keyword>
<comment type="subcellular location">
    <subcellularLocation>
        <location evidence="1">Endoplasmic reticulum membrane</location>
        <topology evidence="1">Multi-pass membrane protein</topology>
    </subcellularLocation>
</comment>
<dbReference type="Proteomes" id="UP000573599">
    <property type="component" value="Unassembled WGS sequence"/>
</dbReference>
<evidence type="ECO:0000256" key="10">
    <source>
        <dbReference type="SAM" id="Phobius"/>
    </source>
</evidence>
<feature type="transmembrane region" description="Helical" evidence="10">
    <location>
        <begin position="318"/>
        <end position="336"/>
    </location>
</feature>
<feature type="transmembrane region" description="Helical" evidence="10">
    <location>
        <begin position="184"/>
        <end position="213"/>
    </location>
</feature>
<evidence type="ECO:0008006" key="13">
    <source>
        <dbReference type="Google" id="ProtNLM"/>
    </source>
</evidence>
<proteinExistence type="predicted"/>
<evidence type="ECO:0000256" key="5">
    <source>
        <dbReference type="ARBA" id="ARBA00022679"/>
    </source>
</evidence>
<dbReference type="UniPathway" id="UPA00196"/>
<feature type="transmembrane region" description="Helical" evidence="10">
    <location>
        <begin position="143"/>
        <end position="164"/>
    </location>
</feature>
<feature type="transmembrane region" description="Helical" evidence="10">
    <location>
        <begin position="233"/>
        <end position="255"/>
    </location>
</feature>
<protein>
    <recommendedName>
        <fullName evidence="13">Integral membrane protein</fullName>
    </recommendedName>
</protein>
<dbReference type="PANTHER" id="PTHR12468:SF2">
    <property type="entry name" value="GPI MANNOSYLTRANSFERASE 2"/>
    <property type="match status" value="1"/>
</dbReference>
<keyword evidence="4" id="KW-0328">Glycosyltransferase</keyword>
<evidence type="ECO:0000256" key="9">
    <source>
        <dbReference type="ARBA" id="ARBA00023136"/>
    </source>
</evidence>
<keyword evidence="12" id="KW-1185">Reference proteome</keyword>
<dbReference type="PANTHER" id="PTHR12468">
    <property type="entry name" value="GPI MANNOSYLTRANSFERASE 2"/>
    <property type="match status" value="1"/>
</dbReference>
<organism evidence="11 12">
    <name type="scientific">Pedococcus badiiscoriae</name>
    <dbReference type="NCBI Taxonomy" id="642776"/>
    <lineage>
        <taxon>Bacteria</taxon>
        <taxon>Bacillati</taxon>
        <taxon>Actinomycetota</taxon>
        <taxon>Actinomycetes</taxon>
        <taxon>Micrococcales</taxon>
        <taxon>Intrasporangiaceae</taxon>
        <taxon>Pedococcus</taxon>
    </lineage>
</organism>
<dbReference type="EMBL" id="JACCAB010000001">
    <property type="protein sequence ID" value="NYG07697.1"/>
    <property type="molecule type" value="Genomic_DNA"/>
</dbReference>
<feature type="transmembrane region" description="Helical" evidence="10">
    <location>
        <begin position="287"/>
        <end position="306"/>
    </location>
</feature>
<keyword evidence="5" id="KW-0808">Transferase</keyword>
<comment type="caution">
    <text evidence="11">The sequence shown here is derived from an EMBL/GenBank/DDBJ whole genome shotgun (WGS) entry which is preliminary data.</text>
</comment>
<accession>A0A852WEP1</accession>
<dbReference type="RefSeq" id="WP_179422006.1">
    <property type="nucleotide sequence ID" value="NZ_JACCAB010000001.1"/>
</dbReference>
<dbReference type="InterPro" id="IPR007315">
    <property type="entry name" value="PIG-V/Gpi18"/>
</dbReference>
<evidence type="ECO:0000256" key="8">
    <source>
        <dbReference type="ARBA" id="ARBA00022989"/>
    </source>
</evidence>
<feature type="transmembrane region" description="Helical" evidence="10">
    <location>
        <begin position="370"/>
        <end position="392"/>
    </location>
</feature>
<dbReference type="GO" id="GO:0006506">
    <property type="term" value="P:GPI anchor biosynthetic process"/>
    <property type="evidence" value="ECO:0007669"/>
    <property type="project" value="UniProtKB-UniPathway"/>
</dbReference>
<sequence length="401" mass="43066">MSSVRRFAAPLAIYALTRALSAVFVVLAEPGRLVRMENIPGYHSTVRARLPADYSTVMTSWDGQWYWDIVAHGYPHSAVDAAGVPVQTSLAYFPLYPLLVKGVMAVTGLGFEVVAPTLSLLLGAAAVLVVFRLVEERLDRRRALGCVALLCCFVSAPILQAAYTESLALLLVAATLLLLSRRKYLWALVSVLLLGFTRNIALALLPVVVTHWIVRTRQRTDADEPDRVPHGSLAVLTLGTLVATLEWPAVAGLIAGRPDAYLTTVKAWPGFTGSAFRPPWAAALSDAGATAWLMALVLLAVLIGLLRSGPVRRWGPELWAWTAASIGFLVLTTSASTSLPRYLLLAFPLGLVLMPGTADQATQRMQHGAVALACLVGLGTQWLWVSELLVFAGPRGGLGFP</sequence>
<evidence type="ECO:0000313" key="12">
    <source>
        <dbReference type="Proteomes" id="UP000573599"/>
    </source>
</evidence>
<dbReference type="GO" id="GO:0004376">
    <property type="term" value="F:GPI mannosyltransferase activity"/>
    <property type="evidence" value="ECO:0007669"/>
    <property type="project" value="InterPro"/>
</dbReference>
<name>A0A852WEP1_9MICO</name>
<evidence type="ECO:0000256" key="7">
    <source>
        <dbReference type="ARBA" id="ARBA00022824"/>
    </source>
</evidence>
<evidence type="ECO:0000256" key="6">
    <source>
        <dbReference type="ARBA" id="ARBA00022692"/>
    </source>
</evidence>